<keyword evidence="3 7" id="KW-0560">Oxidoreductase</keyword>
<evidence type="ECO:0000256" key="6">
    <source>
        <dbReference type="ARBA" id="ARBA00048142"/>
    </source>
</evidence>
<keyword evidence="10" id="KW-1185">Reference proteome</keyword>
<dbReference type="GO" id="GO:0003842">
    <property type="term" value="F:L-glutamate gamma-semialdehyde dehydrogenase activity"/>
    <property type="evidence" value="ECO:0007669"/>
    <property type="project" value="UniProtKB-UniRule"/>
</dbReference>
<evidence type="ECO:0000256" key="1">
    <source>
        <dbReference type="ARBA" id="ARBA00004786"/>
    </source>
</evidence>
<accession>A0A6J1PEQ1</accession>
<dbReference type="FunFam" id="3.40.309.10:FF:000005">
    <property type="entry name" value="1-pyrroline-5-carboxylate dehydrogenase 1"/>
    <property type="match status" value="1"/>
</dbReference>
<comment type="pathway">
    <text evidence="1 7">Amino-acid degradation; L-proline degradation into L-glutamate; L-glutamate from L-proline: step 2/2.</text>
</comment>
<dbReference type="Pfam" id="PF00171">
    <property type="entry name" value="Aldedh"/>
    <property type="match status" value="1"/>
</dbReference>
<dbReference type="Gene3D" id="3.40.309.10">
    <property type="entry name" value="Aldehyde Dehydrogenase, Chain A, domain 2"/>
    <property type="match status" value="1"/>
</dbReference>
<keyword evidence="5 7" id="KW-0642">Proline metabolism</keyword>
<comment type="similarity">
    <text evidence="2 7">Belongs to the aldehyde dehydrogenase family.</text>
</comment>
<dbReference type="FunFam" id="3.40.605.10:FF:000006">
    <property type="entry name" value="1-pyrroline-5-carboxylate dehydrogenase"/>
    <property type="match status" value="1"/>
</dbReference>
<dbReference type="Proteomes" id="UP000504618">
    <property type="component" value="Unplaced"/>
</dbReference>
<protein>
    <recommendedName>
        <fullName evidence="7 8">Multifunctional fusion protein</fullName>
    </recommendedName>
    <domain>
        <recommendedName>
            <fullName evidence="8">Delta-1-pyrroline-5-carboxylate dehydrogenase</fullName>
            <shortName evidence="8">P5C dehydrogenase</shortName>
        </recommendedName>
        <alternativeName>
            <fullName evidence="7">L-glutamate gamma-semialdehyde dehydrogenase</fullName>
        </alternativeName>
    </domain>
    <domain>
        <recommendedName>
            <fullName evidence="7">L-glutamate gamma-semialdehyde dehydrogenase</fullName>
            <ecNumber evidence="7">1.2.1.88</ecNumber>
        </recommendedName>
    </domain>
</protein>
<reference evidence="11" key="1">
    <citation type="submission" date="2025-08" db="UniProtKB">
        <authorList>
            <consortium name="RefSeq"/>
        </authorList>
    </citation>
    <scope>IDENTIFICATION</scope>
    <source>
        <tissue evidence="11">Whole body</tissue>
    </source>
</reference>
<dbReference type="OrthoDB" id="5322683at2759"/>
<organism evidence="10 11">
    <name type="scientific">Temnothorax curvispinosus</name>
    <dbReference type="NCBI Taxonomy" id="300111"/>
    <lineage>
        <taxon>Eukaryota</taxon>
        <taxon>Metazoa</taxon>
        <taxon>Ecdysozoa</taxon>
        <taxon>Arthropoda</taxon>
        <taxon>Hexapoda</taxon>
        <taxon>Insecta</taxon>
        <taxon>Pterygota</taxon>
        <taxon>Neoptera</taxon>
        <taxon>Endopterygota</taxon>
        <taxon>Hymenoptera</taxon>
        <taxon>Apocrita</taxon>
        <taxon>Aculeata</taxon>
        <taxon>Formicoidea</taxon>
        <taxon>Formicidae</taxon>
        <taxon>Myrmicinae</taxon>
        <taxon>Temnothorax</taxon>
    </lineage>
</organism>
<dbReference type="InterPro" id="IPR050485">
    <property type="entry name" value="Proline_metab_enzyme"/>
</dbReference>
<evidence type="ECO:0000256" key="3">
    <source>
        <dbReference type="ARBA" id="ARBA00023002"/>
    </source>
</evidence>
<comment type="catalytic activity">
    <reaction evidence="6 7">
        <text>L-glutamate 5-semialdehyde + NAD(+) + H2O = L-glutamate + NADH + 2 H(+)</text>
        <dbReference type="Rhea" id="RHEA:30235"/>
        <dbReference type="ChEBI" id="CHEBI:15377"/>
        <dbReference type="ChEBI" id="CHEBI:15378"/>
        <dbReference type="ChEBI" id="CHEBI:29985"/>
        <dbReference type="ChEBI" id="CHEBI:57540"/>
        <dbReference type="ChEBI" id="CHEBI:57945"/>
        <dbReference type="ChEBI" id="CHEBI:58066"/>
        <dbReference type="EC" id="1.2.1.88"/>
    </reaction>
</comment>
<evidence type="ECO:0000256" key="8">
    <source>
        <dbReference type="RuleBase" id="RU366030"/>
    </source>
</evidence>
<dbReference type="GeneID" id="112452091"/>
<dbReference type="InterPro" id="IPR005931">
    <property type="entry name" value="P5CDH/ALDH4A1"/>
</dbReference>
<dbReference type="NCBIfam" id="TIGR01236">
    <property type="entry name" value="D1pyr5carbox1"/>
    <property type="match status" value="1"/>
</dbReference>
<dbReference type="PANTHER" id="PTHR42862">
    <property type="entry name" value="DELTA-1-PYRROLINE-5-CARBOXYLATE DEHYDROGENASE 1, ISOFORM A-RELATED"/>
    <property type="match status" value="1"/>
</dbReference>
<evidence type="ECO:0000256" key="2">
    <source>
        <dbReference type="ARBA" id="ARBA00009986"/>
    </source>
</evidence>
<evidence type="ECO:0000313" key="11">
    <source>
        <dbReference type="RefSeq" id="XP_024867913.1"/>
    </source>
</evidence>
<dbReference type="AlphaFoldDB" id="A0A6J1PEQ1"/>
<evidence type="ECO:0000256" key="5">
    <source>
        <dbReference type="ARBA" id="ARBA00023062"/>
    </source>
</evidence>
<dbReference type="SUPFAM" id="SSF53720">
    <property type="entry name" value="ALDH-like"/>
    <property type="match status" value="1"/>
</dbReference>
<dbReference type="PANTHER" id="PTHR42862:SF1">
    <property type="entry name" value="DELTA-1-PYRROLINE-5-CARBOXYLATE DEHYDROGENASE 2, ISOFORM A-RELATED"/>
    <property type="match status" value="1"/>
</dbReference>
<keyword evidence="4 7" id="KW-0520">NAD</keyword>
<sequence>MLGLVCRQTLLANTQKVGTRYLGSIVPVSNPPDFPLENEPVLSYKKGSPERAELEKVLDKMSKECEEVPLVIGNEEIKTDLCRYQVMPHNHKEKVAKYYWATPELVKKAIDVAVKAQREWEKRPIEKRLEMWLRIADLMATKYRQNLNAATMLGQSKTVIQAEIDSAAELIDFFKMHAYFAKDSLKYQPISPDQQTRNSIRYRGMDGFVAAVSPFNFTAIGGNLSYTPALMGNAVLWKPSDTALLSNWWIFKICREAGVPPGVVNFIPCEGPVFGDTITSSPHLSGLNFTGSVPTFNRLWAQVGQNLAKYRNYPKLIGECGGKNYHFVHSSADVETVINATIKSAFEFNGQKCSACSRMYVPESLWSKIKDGLLALRQKLTIGDVRDFTIFTGAVIDAVAFKRISGYIEYAKKSPKMEILGGGGYDNSCGYFIEPTIVQSKDPKEKLMTEEIFGPVLTIYVYKDSELDETVKLVETSTPYALTGAIFAQDEKWARKALEDFKYTAGNFYVNDKSTGSVVGQQPFGGSRMSGTNDKAGGPHYVLRWASPQAIKETFAPLREYDYPYMRA</sequence>
<evidence type="ECO:0000256" key="4">
    <source>
        <dbReference type="ARBA" id="ARBA00023027"/>
    </source>
</evidence>
<dbReference type="InterPro" id="IPR016160">
    <property type="entry name" value="Ald_DH_CS_CYS"/>
</dbReference>
<dbReference type="InterPro" id="IPR016162">
    <property type="entry name" value="Ald_DH_N"/>
</dbReference>
<evidence type="ECO:0000259" key="9">
    <source>
        <dbReference type="Pfam" id="PF00171"/>
    </source>
</evidence>
<dbReference type="GO" id="GO:0005759">
    <property type="term" value="C:mitochondrial matrix"/>
    <property type="evidence" value="ECO:0007669"/>
    <property type="project" value="TreeGrafter"/>
</dbReference>
<dbReference type="EC" id="1.2.1.88" evidence="7"/>
<dbReference type="InterPro" id="IPR015590">
    <property type="entry name" value="Aldehyde_DH_dom"/>
</dbReference>
<feature type="domain" description="Aldehyde dehydrogenase" evidence="9">
    <location>
        <begin position="86"/>
        <end position="547"/>
    </location>
</feature>
<gene>
    <name evidence="11" type="primary">LOC112452091</name>
</gene>
<evidence type="ECO:0000256" key="7">
    <source>
        <dbReference type="RuleBase" id="RU366016"/>
    </source>
</evidence>
<dbReference type="RefSeq" id="XP_024867913.1">
    <property type="nucleotide sequence ID" value="XM_025012145.1"/>
</dbReference>
<dbReference type="UniPathway" id="UPA00261">
    <property type="reaction ID" value="UER00374"/>
</dbReference>
<evidence type="ECO:0000313" key="10">
    <source>
        <dbReference type="Proteomes" id="UP000504618"/>
    </source>
</evidence>
<proteinExistence type="inferred from homology"/>
<dbReference type="InterPro" id="IPR016163">
    <property type="entry name" value="Ald_DH_C"/>
</dbReference>
<dbReference type="Gene3D" id="3.40.605.10">
    <property type="entry name" value="Aldehyde Dehydrogenase, Chain A, domain 1"/>
    <property type="match status" value="1"/>
</dbReference>
<dbReference type="CDD" id="cd07123">
    <property type="entry name" value="ALDH_F4-17_P5CDH"/>
    <property type="match status" value="1"/>
</dbReference>
<dbReference type="CTD" id="40434"/>
<name>A0A6J1PEQ1_9HYME</name>
<dbReference type="PROSITE" id="PS00070">
    <property type="entry name" value="ALDEHYDE_DEHYDR_CYS"/>
    <property type="match status" value="1"/>
</dbReference>
<dbReference type="InterPro" id="IPR016161">
    <property type="entry name" value="Ald_DH/histidinol_DH"/>
</dbReference>
<dbReference type="GO" id="GO:0010133">
    <property type="term" value="P:L-proline catabolic process to L-glutamate"/>
    <property type="evidence" value="ECO:0007669"/>
    <property type="project" value="UniProtKB-UniRule"/>
</dbReference>